<evidence type="ECO:0000256" key="3">
    <source>
        <dbReference type="SAM" id="MobiDB-lite"/>
    </source>
</evidence>
<evidence type="ECO:0000256" key="1">
    <source>
        <dbReference type="ARBA" id="ARBA00006082"/>
    </source>
</evidence>
<evidence type="ECO:0000259" key="4">
    <source>
        <dbReference type="SMART" id="SM00853"/>
    </source>
</evidence>
<dbReference type="CDD" id="cd16926">
    <property type="entry name" value="HATPase_MutL-MLH-PMS-like"/>
    <property type="match status" value="1"/>
</dbReference>
<evidence type="ECO:0000313" key="7">
    <source>
        <dbReference type="Proteomes" id="UP000002281"/>
    </source>
</evidence>
<dbReference type="InterPro" id="IPR037198">
    <property type="entry name" value="MutL_C_sf"/>
</dbReference>
<dbReference type="NCBIfam" id="TIGR00585">
    <property type="entry name" value="mutl"/>
    <property type="match status" value="1"/>
</dbReference>
<dbReference type="GO" id="GO:0016887">
    <property type="term" value="F:ATP hydrolysis activity"/>
    <property type="evidence" value="ECO:0007669"/>
    <property type="project" value="InterPro"/>
</dbReference>
<dbReference type="Proteomes" id="UP000002281">
    <property type="component" value="Chromosome 24"/>
</dbReference>
<dbReference type="Pfam" id="PF13589">
    <property type="entry name" value="HATPase_c_3"/>
    <property type="match status" value="1"/>
</dbReference>
<dbReference type="Ensembl" id="ENSECAT00000107034.1">
    <property type="protein sequence ID" value="ENSECAP00000076011.1"/>
    <property type="gene ID" value="ENSECAG00000008011.4"/>
</dbReference>
<dbReference type="InterPro" id="IPR002099">
    <property type="entry name" value="MutL/Mlh/PMS"/>
</dbReference>
<dbReference type="Gene3D" id="3.30.230.10">
    <property type="match status" value="1"/>
</dbReference>
<dbReference type="CDD" id="cd03486">
    <property type="entry name" value="MutL_Trans_MLH3"/>
    <property type="match status" value="1"/>
</dbReference>
<dbReference type="SMART" id="SM01340">
    <property type="entry name" value="DNA_mis_repair"/>
    <property type="match status" value="1"/>
</dbReference>
<evidence type="ECO:0000259" key="5">
    <source>
        <dbReference type="SMART" id="SM01340"/>
    </source>
</evidence>
<dbReference type="CTD" id="27030"/>
<dbReference type="GO" id="GO:0032300">
    <property type="term" value="C:mismatch repair complex"/>
    <property type="evidence" value="ECO:0007669"/>
    <property type="project" value="InterPro"/>
</dbReference>
<dbReference type="InterPro" id="IPR014721">
    <property type="entry name" value="Ribsml_uS5_D2-typ_fold_subgr"/>
</dbReference>
<dbReference type="GO" id="GO:0006298">
    <property type="term" value="P:mismatch repair"/>
    <property type="evidence" value="ECO:0007669"/>
    <property type="project" value="InterPro"/>
</dbReference>
<sequence length="1363" mass="152637">MLVGARVHEPREPTCARPASKAVGGRGVGEGRFEAIISSQRRKPVPGTLTSFPPAMIKRLSVEVQAKLRSGLAICSLGQCVEELALNSIDAEAKCVAVRVNMETFQVQVIDNGFGMGSDDVDKVGNRYFTSKCSSLQDLENLRFYGFRGEALASIADMASAVEISSKKNKTMKTFVKLFQNGKALKACEAELSRPSAGTTVTVYNLFYQLPVRRKCMDPRLEFEKVRQRVEALSLMHPSISFSLRNDVSGSMVLQLPKTKDVCSRFCQIYGLGKSQKLREINFKYKEFELSGYISSEAHYNKNMQFLFVNRRLILRTKLHKLIDFLLRKESIICKPKNGSASRQMTSNPRYRSNPELHGIYVINMQCQFCEYDVCMDPAKTLIEFQNWDTPLVCVQEGVKMFLKKEKLFVELSGEDIKEFSEDNDFSFFNATLQKHVSSDEKGDQVSFQEACNTILDSYEMFNMQSKAVKRKATIENIQNSKDSEAIGKKASDSFLYTYNSDDPGCSKMTESSLQNKDSCHSESEILERETAKASESGENEKHKKSCLELNSSGDPCGTSSEMFASPFQTSYHLEESGEDPEMQKVSTTVNDMTASILKNNRIQNQLERSKDATEMGCQPLPFETTTLRVHDAQREDEKREEEPSNCGRINIFSYGQIKLCSTGFITHVVQREQTKSTETEHLFKNCVRPGPASAKETFGNRTCHSTETPNIKDLTSTLSTEFAQLPNKKVCRTNISYGLENKPVGYKNFAVFQEGSKKSPTGCLSPDTSSSFPWCRHVSNGNEETDKLIGSSKPIAHKKLSLSSQLGSLEKFKRQYGKVENPLNTEMEENNNFEITTNLSPQVEPDIPQKGKNHLDNSDICKITTVRHNDSNNSCQPVRHILYSENFPFSKEEDCLEQQMPCLRESPVTLKELSHFNRKTLDVEKSPESLASKLSRMKGSERETQTMEVVSHFNEQLQSDSSRKDSDLGTGLALDSCKLFKNEHKKTESGIVPTSDSVTQDNTFNKDSETYSNNNTTESSVIPETPLVLPCNNSKAGSKDSDVLIASEQQRGSLESPSSMLMSHMEAGQNGTCFQSEDSIARTCSENEESNTCSLDWQQHFDVALGRMVYINKTTGLSTFTAPTEDVQAACTKDLTTVAVDVMLENDSYEKQQPQGSGRKKLLSSTISPPLEISVTEEQRRLLRCYHNSLEDLGLEILFPDTSDSLVLVGKVPLCFAEREANELRRGRATVTKSIVEEFIREQVELLQTTGGIQGTLPLTVQKVLASQACHGAIKFNDGLSLEESCRLIEALSWCQLPFQCAHGRPSMLPLADMDHLEQEKQVKPNLARLCRMAQAWHLFGKAQGCDTRQRLQESMPPCEPL</sequence>
<dbReference type="FunFam" id="3.30.565.10:FF:000031">
    <property type="entry name" value="DNA mismatch repair protein Mlh3"/>
    <property type="match status" value="1"/>
</dbReference>
<dbReference type="InterPro" id="IPR042121">
    <property type="entry name" value="MutL_C_regsub"/>
</dbReference>
<evidence type="ECO:0000256" key="2">
    <source>
        <dbReference type="ARBA" id="ARBA00022763"/>
    </source>
</evidence>
<dbReference type="InterPro" id="IPR038973">
    <property type="entry name" value="MutL/Mlh/Pms-like"/>
</dbReference>
<dbReference type="FunFam" id="3.30.1540.20:FF:000005">
    <property type="entry name" value="MutL homolog 3"/>
    <property type="match status" value="1"/>
</dbReference>
<dbReference type="SUPFAM" id="SSF55874">
    <property type="entry name" value="ATPase domain of HSP90 chaperone/DNA topoisomerase II/histidine kinase"/>
    <property type="match status" value="1"/>
</dbReference>
<dbReference type="FunFam" id="3.30.230.10:FF:000028">
    <property type="entry name" value="DNA mismatch repair protein Mlh3"/>
    <property type="match status" value="1"/>
</dbReference>
<feature type="region of interest" description="Disordered" evidence="3">
    <location>
        <begin position="508"/>
        <end position="547"/>
    </location>
</feature>
<feature type="compositionally biased region" description="Basic and acidic residues" evidence="3">
    <location>
        <begin position="518"/>
        <end position="533"/>
    </location>
</feature>
<feature type="compositionally biased region" description="Polar residues" evidence="3">
    <location>
        <begin position="993"/>
        <end position="1004"/>
    </location>
</feature>
<dbReference type="GO" id="GO:0140664">
    <property type="term" value="F:ATP-dependent DNA damage sensor activity"/>
    <property type="evidence" value="ECO:0007669"/>
    <property type="project" value="InterPro"/>
</dbReference>
<keyword evidence="7" id="KW-1185">Reference proteome</keyword>
<dbReference type="SMART" id="SM00853">
    <property type="entry name" value="MutL_C"/>
    <property type="match status" value="1"/>
</dbReference>
<feature type="compositionally biased region" description="Polar residues" evidence="3">
    <location>
        <begin position="1011"/>
        <end position="1023"/>
    </location>
</feature>
<dbReference type="InterPro" id="IPR013507">
    <property type="entry name" value="DNA_mismatch_S5_2-like"/>
</dbReference>
<name>A0A9L0SM39_HORSE</name>
<dbReference type="GO" id="GO:0030983">
    <property type="term" value="F:mismatched DNA binding"/>
    <property type="evidence" value="ECO:0007669"/>
    <property type="project" value="InterPro"/>
</dbReference>
<dbReference type="InterPro" id="IPR014790">
    <property type="entry name" value="MutL_C"/>
</dbReference>
<reference evidence="6" key="2">
    <citation type="submission" date="2025-08" db="UniProtKB">
        <authorList>
            <consortium name="Ensembl"/>
        </authorList>
    </citation>
    <scope>IDENTIFICATION</scope>
    <source>
        <strain evidence="6">Thoroughbred</strain>
    </source>
</reference>
<dbReference type="Gene3D" id="3.30.1370.100">
    <property type="entry name" value="MutL, C-terminal domain, regulatory subdomain"/>
    <property type="match status" value="1"/>
</dbReference>
<feature type="domain" description="DNA mismatch repair protein S5" evidence="5">
    <location>
        <begin position="266"/>
        <end position="404"/>
    </location>
</feature>
<feature type="domain" description="MutL C-terminal dimerisation" evidence="4">
    <location>
        <begin position="1130"/>
        <end position="1281"/>
    </location>
</feature>
<accession>A0A9L0SM39</accession>
<dbReference type="InterPro" id="IPR036890">
    <property type="entry name" value="HATPase_C_sf"/>
</dbReference>
<dbReference type="SUPFAM" id="SSF54211">
    <property type="entry name" value="Ribosomal protein S5 domain 2-like"/>
    <property type="match status" value="1"/>
</dbReference>
<proteinExistence type="inferred from homology"/>
<dbReference type="PANTHER" id="PTHR10073:SF47">
    <property type="entry name" value="DNA MISMATCH REPAIR PROTEIN MLH3"/>
    <property type="match status" value="1"/>
</dbReference>
<feature type="region of interest" description="Disordered" evidence="3">
    <location>
        <begin position="987"/>
        <end position="1028"/>
    </location>
</feature>
<protein>
    <submittedName>
        <fullName evidence="6">MutL homolog 3</fullName>
    </submittedName>
</protein>
<gene>
    <name evidence="6" type="primary">MLH3</name>
</gene>
<dbReference type="FunFam" id="3.30.1370.100:FF:000003">
    <property type="entry name" value="DNA mismatch repair protein Mlh3"/>
    <property type="match status" value="1"/>
</dbReference>
<dbReference type="InterPro" id="IPR020568">
    <property type="entry name" value="Ribosomal_Su5_D2-typ_SF"/>
</dbReference>
<keyword evidence="2" id="KW-0227">DNA damage</keyword>
<evidence type="ECO:0000313" key="6">
    <source>
        <dbReference type="Ensembl" id="ENSECAP00000076011.1"/>
    </source>
</evidence>
<dbReference type="InterPro" id="IPR042120">
    <property type="entry name" value="MutL_C_dimsub"/>
</dbReference>
<dbReference type="GO" id="GO:0005524">
    <property type="term" value="F:ATP binding"/>
    <property type="evidence" value="ECO:0007669"/>
    <property type="project" value="InterPro"/>
</dbReference>
<dbReference type="InterPro" id="IPR014762">
    <property type="entry name" value="DNA_mismatch_repair_CS"/>
</dbReference>
<reference evidence="6" key="3">
    <citation type="submission" date="2025-09" db="UniProtKB">
        <authorList>
            <consortium name="Ensembl"/>
        </authorList>
    </citation>
    <scope>IDENTIFICATION</scope>
    <source>
        <strain evidence="6">Thoroughbred</strain>
    </source>
</reference>
<organism evidence="6 7">
    <name type="scientific">Equus caballus</name>
    <name type="common">Horse</name>
    <dbReference type="NCBI Taxonomy" id="9796"/>
    <lineage>
        <taxon>Eukaryota</taxon>
        <taxon>Metazoa</taxon>
        <taxon>Chordata</taxon>
        <taxon>Craniata</taxon>
        <taxon>Vertebrata</taxon>
        <taxon>Euteleostomi</taxon>
        <taxon>Mammalia</taxon>
        <taxon>Eutheria</taxon>
        <taxon>Laurasiatheria</taxon>
        <taxon>Perissodactyla</taxon>
        <taxon>Equidae</taxon>
        <taxon>Equus</taxon>
    </lineage>
</organism>
<dbReference type="Gene3D" id="3.30.565.10">
    <property type="entry name" value="Histidine kinase-like ATPase, C-terminal domain"/>
    <property type="match status" value="1"/>
</dbReference>
<reference evidence="6 7" key="1">
    <citation type="journal article" date="2009" name="Science">
        <title>Genome sequence, comparative analysis, and population genetics of the domestic horse.</title>
        <authorList>
            <consortium name="Broad Institute Genome Sequencing Platform"/>
            <consortium name="Broad Institute Whole Genome Assembly Team"/>
            <person name="Wade C.M."/>
            <person name="Giulotto E."/>
            <person name="Sigurdsson S."/>
            <person name="Zoli M."/>
            <person name="Gnerre S."/>
            <person name="Imsland F."/>
            <person name="Lear T.L."/>
            <person name="Adelson D.L."/>
            <person name="Bailey E."/>
            <person name="Bellone R.R."/>
            <person name="Bloecker H."/>
            <person name="Distl O."/>
            <person name="Edgar R.C."/>
            <person name="Garber M."/>
            <person name="Leeb T."/>
            <person name="Mauceli E."/>
            <person name="MacLeod J.N."/>
            <person name="Penedo M.C.T."/>
            <person name="Raison J.M."/>
            <person name="Sharpe T."/>
            <person name="Vogel J."/>
            <person name="Andersson L."/>
            <person name="Antczak D.F."/>
            <person name="Biagi T."/>
            <person name="Binns M.M."/>
            <person name="Chowdhary B.P."/>
            <person name="Coleman S.J."/>
            <person name="Della Valle G."/>
            <person name="Fryc S."/>
            <person name="Guerin G."/>
            <person name="Hasegawa T."/>
            <person name="Hill E.W."/>
            <person name="Jurka J."/>
            <person name="Kiialainen A."/>
            <person name="Lindgren G."/>
            <person name="Liu J."/>
            <person name="Magnani E."/>
            <person name="Mickelson J.R."/>
            <person name="Murray J."/>
            <person name="Nergadze S.G."/>
            <person name="Onofrio R."/>
            <person name="Pedroni S."/>
            <person name="Piras M.F."/>
            <person name="Raudsepp T."/>
            <person name="Rocchi M."/>
            <person name="Roeed K.H."/>
            <person name="Ryder O.A."/>
            <person name="Searle S."/>
            <person name="Skow L."/>
            <person name="Swinburne J.E."/>
            <person name="Syvaenen A.C."/>
            <person name="Tozaki T."/>
            <person name="Valberg S.J."/>
            <person name="Vaudin M."/>
            <person name="White J.R."/>
            <person name="Zody M.C."/>
            <person name="Lander E.S."/>
            <person name="Lindblad-Toh K."/>
        </authorList>
    </citation>
    <scope>NUCLEOTIDE SEQUENCE [LARGE SCALE GENOMIC DNA]</scope>
    <source>
        <strain evidence="6 7">Thoroughbred</strain>
    </source>
</reference>
<dbReference type="PANTHER" id="PTHR10073">
    <property type="entry name" value="DNA MISMATCH REPAIR PROTEIN MLH, PMS, MUTL"/>
    <property type="match status" value="1"/>
</dbReference>
<dbReference type="GeneID" id="100057292"/>
<comment type="similarity">
    <text evidence="1">Belongs to the DNA mismatch repair MutL/HexB family.</text>
</comment>
<dbReference type="Gene3D" id="3.30.1540.20">
    <property type="entry name" value="MutL, C-terminal domain, dimerisation subdomain"/>
    <property type="match status" value="1"/>
</dbReference>
<dbReference type="SUPFAM" id="SSF118116">
    <property type="entry name" value="DNA mismatch repair protein MutL"/>
    <property type="match status" value="1"/>
</dbReference>
<dbReference type="OrthoDB" id="429932at2759"/>
<dbReference type="PROSITE" id="PS00058">
    <property type="entry name" value="DNA_MISMATCH_REPAIR_1"/>
    <property type="match status" value="1"/>
</dbReference>
<dbReference type="GeneTree" id="ENSGT00800000124176"/>